<dbReference type="EMBL" id="JACHIQ010000002">
    <property type="protein sequence ID" value="MBB6067522.1"/>
    <property type="molecule type" value="Genomic_DNA"/>
</dbReference>
<evidence type="ECO:0008006" key="3">
    <source>
        <dbReference type="Google" id="ProtNLM"/>
    </source>
</evidence>
<sequence>MKKLFSIIFSCMLLLTSFAGCIEYGNDEVPMALMLSEQNSESNSKTIYENNVQNVSNENDSNAYNVQNISEEDQELLKNKMNNFAESLDFWMDSPEFDNFTIKLAKNISKLPRCNIGVPDGVTEYNSGVSNLTTCLHEYKNLAEGLNKDFNLEMPYADDFQINKFTSAAKPDELDDVLSTILLIDQYNSLIDSAENVVYKNKDSYAKFYTALAVFGVSIILIQENMAYKVSYKLVGTVFIKSGLYKLVPNSGVLKFAMSITHWEIRDEIGSIPSNSDGIISNFKDGNISENIATAKDTYENLKNESIVKDATEIVENVNVSEAAETLGGLISGFRS</sequence>
<dbReference type="RefSeq" id="WP_260170397.1">
    <property type="nucleotide sequence ID" value="NZ_JACHIQ010000002.1"/>
</dbReference>
<reference evidence="1 2" key="1">
    <citation type="submission" date="2020-08" db="EMBL/GenBank/DDBJ databases">
        <title>Genomic Encyclopedia of Type Strains, Phase IV (KMG-V): Genome sequencing to study the core and pangenomes of soil and plant-associated prokaryotes.</title>
        <authorList>
            <person name="Whitman W."/>
        </authorList>
    </citation>
    <scope>NUCLEOTIDE SEQUENCE [LARGE SCALE GENOMIC DNA]</scope>
    <source>
        <strain evidence="1 2">DSM 7078</strain>
    </source>
</reference>
<evidence type="ECO:0000313" key="1">
    <source>
        <dbReference type="EMBL" id="MBB6067522.1"/>
    </source>
</evidence>
<proteinExistence type="predicted"/>
<gene>
    <name evidence="1" type="ORF">HNP97_001032</name>
</gene>
<organism evidence="1 2">
    <name type="scientific">Methanococcus maripaludis</name>
    <name type="common">Methanococcus deltae</name>
    <dbReference type="NCBI Taxonomy" id="39152"/>
    <lineage>
        <taxon>Archaea</taxon>
        <taxon>Methanobacteriati</taxon>
        <taxon>Methanobacteriota</taxon>
        <taxon>Methanomada group</taxon>
        <taxon>Methanococci</taxon>
        <taxon>Methanococcales</taxon>
        <taxon>Methanococcaceae</taxon>
        <taxon>Methanococcus</taxon>
    </lineage>
</organism>
<evidence type="ECO:0000313" key="2">
    <source>
        <dbReference type="Proteomes" id="UP000584706"/>
    </source>
</evidence>
<protein>
    <recommendedName>
        <fullName evidence="3">Lipoprotein</fullName>
    </recommendedName>
</protein>
<comment type="caution">
    <text evidence="1">The sequence shown here is derived from an EMBL/GenBank/DDBJ whole genome shotgun (WGS) entry which is preliminary data.</text>
</comment>
<name>A0A7J9S4C4_METMI</name>
<dbReference type="Proteomes" id="UP000584706">
    <property type="component" value="Unassembled WGS sequence"/>
</dbReference>
<dbReference type="AlphaFoldDB" id="A0A7J9S4C4"/>
<accession>A0A7J9S4C4</accession>
<dbReference type="PROSITE" id="PS51257">
    <property type="entry name" value="PROKAR_LIPOPROTEIN"/>
    <property type="match status" value="1"/>
</dbReference>